<dbReference type="Proteomes" id="UP001432180">
    <property type="component" value="Chromosome"/>
</dbReference>
<dbReference type="Gene3D" id="3.40.50.2000">
    <property type="entry name" value="Glycogen Phosphorylase B"/>
    <property type="match status" value="2"/>
</dbReference>
<keyword evidence="2" id="KW-0328">Glycosyltransferase</keyword>
<dbReference type="InterPro" id="IPR050194">
    <property type="entry name" value="Glycosyltransferase_grp1"/>
</dbReference>
<dbReference type="EC" id="2.4.1.345" evidence="2"/>
<dbReference type="RefSeq" id="WP_328985155.1">
    <property type="nucleotide sequence ID" value="NZ_CP121472.1"/>
</dbReference>
<accession>A0ABZ0SG95</accession>
<dbReference type="InterPro" id="IPR001296">
    <property type="entry name" value="Glyco_trans_1"/>
</dbReference>
<dbReference type="GO" id="GO:0043750">
    <property type="term" value="F:phosphatidylinositol alpha-mannosyltransferase activity"/>
    <property type="evidence" value="ECO:0007669"/>
    <property type="project" value="UniProtKB-EC"/>
</dbReference>
<organism evidence="2 3">
    <name type="scientific">Thiorhodovibrio winogradskyi</name>
    <dbReference type="NCBI Taxonomy" id="77007"/>
    <lineage>
        <taxon>Bacteria</taxon>
        <taxon>Pseudomonadati</taxon>
        <taxon>Pseudomonadota</taxon>
        <taxon>Gammaproteobacteria</taxon>
        <taxon>Chromatiales</taxon>
        <taxon>Chromatiaceae</taxon>
        <taxon>Thiorhodovibrio</taxon>
    </lineage>
</organism>
<dbReference type="CDD" id="cd03801">
    <property type="entry name" value="GT4_PimA-like"/>
    <property type="match status" value="1"/>
</dbReference>
<reference evidence="2 3" key="1">
    <citation type="journal article" date="2023" name="Microorganisms">
        <title>Thiorhodovibrio frisius and Trv. litoralis spp. nov., Two Novel Members from a Clade of Fastidious Purple Sulfur Bacteria That Exhibit Unique Red-Shifted Light-Harvesting Capabilities.</title>
        <authorList>
            <person name="Methner A."/>
            <person name="Kuzyk S.B."/>
            <person name="Petersen J."/>
            <person name="Bauer S."/>
            <person name="Brinkmann H."/>
            <person name="Sichau K."/>
            <person name="Wanner G."/>
            <person name="Wolf J."/>
            <person name="Neumann-Schaal M."/>
            <person name="Henke P."/>
            <person name="Tank M."/>
            <person name="Sproer C."/>
            <person name="Bunk B."/>
            <person name="Overmann J."/>
        </authorList>
    </citation>
    <scope>NUCLEOTIDE SEQUENCE [LARGE SCALE GENOMIC DNA]</scope>
    <source>
        <strain evidence="2 3">DSM 6702</strain>
    </source>
</reference>
<dbReference type="EMBL" id="CP121472">
    <property type="protein sequence ID" value="WPL19410.1"/>
    <property type="molecule type" value="Genomic_DNA"/>
</dbReference>
<sequence>MKLKIAWVLINVSHYHAARWKAVFHVPDYDASIIEIANRDASFAQLENKDKTSLQRLTLFPQQNWREIPGWKRQRAICKALEAIGPDVVCLNGWSVGGGLAALHWCLLNQRRSVIFSDSNAFDKSRYRLLEHIKNRLVALTDSALVAGSASRDYLLSMGFPPSRIFTGYDAVDNDHFSRDCEDHPISVYPGIFSNGDFFLAAARFEDKKNHLRLIDAYDLYRRKAAPNAWPLVILGDGYLRSEIEAKRETLALEDSIVLPGFVGYDELPVWYQGATCFIHPSTTEQWGLVINEAMASGLPVLVSNRCGCAPDLVEEGRNGYTFDPYDVDALAGLMLKISSDDCDRAAMGQASREIIARWTPQTFAENLARAVEAASQAPRSKASLFDKALLWALMRR</sequence>
<proteinExistence type="predicted"/>
<dbReference type="PANTHER" id="PTHR45947:SF3">
    <property type="entry name" value="SULFOQUINOVOSYL TRANSFERASE SQD2"/>
    <property type="match status" value="1"/>
</dbReference>
<keyword evidence="3" id="KW-1185">Reference proteome</keyword>
<gene>
    <name evidence="2" type="primary">pimB_5</name>
    <name evidence="2" type="ORF">Thiowin_04531</name>
</gene>
<evidence type="ECO:0000313" key="2">
    <source>
        <dbReference type="EMBL" id="WPL19410.1"/>
    </source>
</evidence>
<protein>
    <submittedName>
        <fullName evidence="2">GDP-mannose-dependent alpha-(1-6)-phosphatidylinositol monomannoside mannosyltransferase</fullName>
        <ecNumber evidence="2">2.4.1.345</ecNumber>
    </submittedName>
</protein>
<feature type="domain" description="Glycosyl transferase family 1" evidence="1">
    <location>
        <begin position="192"/>
        <end position="354"/>
    </location>
</feature>
<name>A0ABZ0SG95_9GAMM</name>
<dbReference type="SUPFAM" id="SSF53756">
    <property type="entry name" value="UDP-Glycosyltransferase/glycogen phosphorylase"/>
    <property type="match status" value="1"/>
</dbReference>
<dbReference type="PANTHER" id="PTHR45947">
    <property type="entry name" value="SULFOQUINOVOSYL TRANSFERASE SQD2"/>
    <property type="match status" value="1"/>
</dbReference>
<dbReference type="Pfam" id="PF00534">
    <property type="entry name" value="Glycos_transf_1"/>
    <property type="match status" value="1"/>
</dbReference>
<evidence type="ECO:0000313" key="3">
    <source>
        <dbReference type="Proteomes" id="UP001432180"/>
    </source>
</evidence>
<keyword evidence="2" id="KW-0808">Transferase</keyword>
<evidence type="ECO:0000259" key="1">
    <source>
        <dbReference type="Pfam" id="PF00534"/>
    </source>
</evidence>